<reference evidence="1" key="1">
    <citation type="submission" date="2023-07" db="EMBL/GenBank/DDBJ databases">
        <title>Black Yeasts Isolated from many extreme environments.</title>
        <authorList>
            <person name="Coleine C."/>
            <person name="Stajich J.E."/>
            <person name="Selbmann L."/>
        </authorList>
    </citation>
    <scope>NUCLEOTIDE SEQUENCE</scope>
    <source>
        <strain evidence="1">CCFEE 5714</strain>
    </source>
</reference>
<keyword evidence="2" id="KW-1185">Reference proteome</keyword>
<dbReference type="EMBL" id="JAUTXU010000499">
    <property type="protein sequence ID" value="KAK3679576.1"/>
    <property type="molecule type" value="Genomic_DNA"/>
</dbReference>
<comment type="caution">
    <text evidence="1">The sequence shown here is derived from an EMBL/GenBank/DDBJ whole genome shotgun (WGS) entry which is preliminary data.</text>
</comment>
<accession>A0ACC3M9U1</accession>
<organism evidence="1 2">
    <name type="scientific">Vermiconidia calcicola</name>
    <dbReference type="NCBI Taxonomy" id="1690605"/>
    <lineage>
        <taxon>Eukaryota</taxon>
        <taxon>Fungi</taxon>
        <taxon>Dikarya</taxon>
        <taxon>Ascomycota</taxon>
        <taxon>Pezizomycotina</taxon>
        <taxon>Dothideomycetes</taxon>
        <taxon>Dothideomycetidae</taxon>
        <taxon>Mycosphaerellales</taxon>
        <taxon>Extremaceae</taxon>
        <taxon>Vermiconidia</taxon>
    </lineage>
</organism>
<name>A0ACC3M9U1_9PEZI</name>
<gene>
    <name evidence="1" type="ORF">LTR37_021402</name>
</gene>
<protein>
    <submittedName>
        <fullName evidence="1">Uncharacterized protein</fullName>
    </submittedName>
</protein>
<dbReference type="Proteomes" id="UP001281147">
    <property type="component" value="Unassembled WGS sequence"/>
</dbReference>
<proteinExistence type="predicted"/>
<evidence type="ECO:0000313" key="2">
    <source>
        <dbReference type="Proteomes" id="UP001281147"/>
    </source>
</evidence>
<evidence type="ECO:0000313" key="1">
    <source>
        <dbReference type="EMBL" id="KAK3679576.1"/>
    </source>
</evidence>
<sequence length="604" mass="67541">MMLSSLDGHPSYSDPPLVWPIPKHLFWDSDVAKWIEGACYFLKQQSNSEVEAAVKELVEMIRSAQQPDGYLNIHFTVVEPTKRFTNLRDFHELYNAGHLIEAALAHRDLYNNDRLLETLLKYVDLLCATFGQGVNQLPGYPGHPEIELALLRLYDHTKDRKHLELATFFLTERGNPNGWYHQAQAPITEQQTIEGYAVRATYLLTAASDLVRVNPQAVDQKFEVAIYRLSDNMVQRKMYVTGGIGAMKRWEGFGLEYFLPQGTDEGGCYAETCAGIGVMMFAERLLQANASVQIKLDGRFADVMELCLYNAVLTSMSHDGKRFTYSNQLASSDEELSQREEWFTCACCPPNVSRILGQIGGYVWSHHDKPDESSSEITVHLYVPSTLNFQVGSDTVELIQESEWPWGNGDIKFTLKTALLKVALKLRIPGWANSYKLSAECSTASTKNGYLDIPPNWLSQNSTFTLSKPLEPRLIAPHPFTNQTTLSLARGPIVYCVEDADNPWVSDHFKAVQLDPRCKIEERSIDDDASGDSFVGLTVSDGASAIDLQKLQASPAVDAQASQHATPIKELQFVPYYFRANRGGKGQMRVGLRRAAPSAGKGMH</sequence>